<keyword evidence="1" id="KW-0732">Signal</keyword>
<organism evidence="2 3">
    <name type="scientific">Tanacetum coccineum</name>
    <dbReference type="NCBI Taxonomy" id="301880"/>
    <lineage>
        <taxon>Eukaryota</taxon>
        <taxon>Viridiplantae</taxon>
        <taxon>Streptophyta</taxon>
        <taxon>Embryophyta</taxon>
        <taxon>Tracheophyta</taxon>
        <taxon>Spermatophyta</taxon>
        <taxon>Magnoliopsida</taxon>
        <taxon>eudicotyledons</taxon>
        <taxon>Gunneridae</taxon>
        <taxon>Pentapetalae</taxon>
        <taxon>asterids</taxon>
        <taxon>campanulids</taxon>
        <taxon>Asterales</taxon>
        <taxon>Asteraceae</taxon>
        <taxon>Asteroideae</taxon>
        <taxon>Anthemideae</taxon>
        <taxon>Anthemidinae</taxon>
        <taxon>Tanacetum</taxon>
    </lineage>
</organism>
<name>A0ABQ5CG39_9ASTR</name>
<feature type="signal peptide" evidence="1">
    <location>
        <begin position="1"/>
        <end position="28"/>
    </location>
</feature>
<dbReference type="EMBL" id="BQNB010014259">
    <property type="protein sequence ID" value="GJT26025.1"/>
    <property type="molecule type" value="Genomic_DNA"/>
</dbReference>
<accession>A0ABQ5CG39</accession>
<gene>
    <name evidence="2" type="ORF">Tco_0895962</name>
</gene>
<evidence type="ECO:0000256" key="1">
    <source>
        <dbReference type="SAM" id="SignalP"/>
    </source>
</evidence>
<reference evidence="2" key="1">
    <citation type="journal article" date="2022" name="Int. J. Mol. Sci.">
        <title>Draft Genome of Tanacetum Coccineum: Genomic Comparison of Closely Related Tanacetum-Family Plants.</title>
        <authorList>
            <person name="Yamashiro T."/>
            <person name="Shiraishi A."/>
            <person name="Nakayama K."/>
            <person name="Satake H."/>
        </authorList>
    </citation>
    <scope>NUCLEOTIDE SEQUENCE</scope>
</reference>
<comment type="caution">
    <text evidence="2">The sequence shown here is derived from an EMBL/GenBank/DDBJ whole genome shotgun (WGS) entry which is preliminary data.</text>
</comment>
<protein>
    <submittedName>
        <fullName evidence="2">Uncharacterized protein</fullName>
    </submittedName>
</protein>
<evidence type="ECO:0000313" key="2">
    <source>
        <dbReference type="EMBL" id="GJT26025.1"/>
    </source>
</evidence>
<evidence type="ECO:0000313" key="3">
    <source>
        <dbReference type="Proteomes" id="UP001151760"/>
    </source>
</evidence>
<feature type="chain" id="PRO_5046652966" evidence="1">
    <location>
        <begin position="29"/>
        <end position="229"/>
    </location>
</feature>
<keyword evidence="3" id="KW-1185">Reference proteome</keyword>
<reference evidence="2" key="2">
    <citation type="submission" date="2022-01" db="EMBL/GenBank/DDBJ databases">
        <authorList>
            <person name="Yamashiro T."/>
            <person name="Shiraishi A."/>
            <person name="Satake H."/>
            <person name="Nakayama K."/>
        </authorList>
    </citation>
    <scope>NUCLEOTIDE SEQUENCE</scope>
</reference>
<sequence>MAWVLIYMSWAIWRIQDLFRVLVKGGSCAPVNKGGYMRSDKGLWQDEEIMKLVLCTGAGDENVLAEYREPDTDLEGYESKFSVQDDRQVLKSERLSKEANTSALKRFDSKSVERRPRSDQESSLYTYMMMLKINKDCTVADKLQFSVTSSLRRSVRGGVESSQLALIQTYIEGTLLSNMEDRWVKIPRTCSSVADWLRISSGSYAAGGIYHGRPLVHMLIGLIGSIPSD</sequence>
<dbReference type="Proteomes" id="UP001151760">
    <property type="component" value="Unassembled WGS sequence"/>
</dbReference>
<proteinExistence type="predicted"/>